<dbReference type="EMBL" id="JAUJYN010000006">
    <property type="protein sequence ID" value="KAK1267895.1"/>
    <property type="molecule type" value="Genomic_DNA"/>
</dbReference>
<feature type="compositionally biased region" description="Basic and acidic residues" evidence="1">
    <location>
        <begin position="223"/>
        <end position="488"/>
    </location>
</feature>
<feature type="region of interest" description="Disordered" evidence="1">
    <location>
        <begin position="954"/>
        <end position="985"/>
    </location>
</feature>
<feature type="compositionally biased region" description="Basic and acidic residues" evidence="1">
    <location>
        <begin position="706"/>
        <end position="718"/>
    </location>
</feature>
<evidence type="ECO:0000313" key="3">
    <source>
        <dbReference type="Proteomes" id="UP001179952"/>
    </source>
</evidence>
<sequence length="1180" mass="136639">MPRSSRHKSHRQHKHKDRSDSEEDVGGSRDRKAAREEPLVGAAAAGEVRVSQERKSSSVKDPVALGNNGDHSSGDRGKKRKDRTDSVVVERWNGGEDGVEKESLKKETLGLDLEKGVKQKVSGVESKSRSGRRDEGEENEEVRKSGKDGGNRSDSKRKSERESGRREESRQQYGPEREKKVQDGRQERTGYGVVGEGSKRRGGSEEEHPLKREVDNTEWQIQDDLRNPELEKELEKRIRRRDGSGDKDKWQDDSRDGDDKRTSSRDDHAKNGKYKDDRHKDEKYHDKYHEDVDKDQKQREDHDQDHRHRDDHDRDNKDREEHDRDGRHREEHDRDRRRRDDHDRDHRHREDHDRDRRHREDHDRDHRHREDYEREHRHREEDHRRRDDLDRDHRRRDDLDRDHRRREDLDRDHRRQEELDRDQRHRVERDRDQRRREDLERDQRRRDDLDRDQRQRDDKSRDDRSSRDYIRNRSDNKLQYDESKSSENRHKKAKLQDDHDDMPCIDGRDTRYRESRGRKRSFDEKEDHFDLKAPSAKEQCIDVENAEVSSKLIYNTERDRSEISDVGDYKRNDQLKNSPATSVNTAKDQDRHHSKQAESGCRDSLPEERRRQSAPVAASTLGGSGSWQLEKPKSKNDYPSGELLMENTASPRRGRTTSRSDGRTSPIRLTEKSPSSTSEQRYSNRSVVRRSLNIEETRQRSIGSKNNERELPLERPSLDEFSQSDLPNESIPVSSTSLSRPGYFPNGSPSHLLPPTPMRHGIDNRSVLGSFDEDTRSQAGDSKSNNRYKRSGDLNMGRGQTWKGIPNWPTPNGFLPYPHGPPPGGYHPAVHHFAATPLFGVRPSMDMNHYHMHDADRFTGHGHPFDHMHGWDGRNNIFGEETHVFGRPDWDQNRHMMNNRGWEMSTEMWKTQNGNINVEFPTPQKEVNYSATTSVDERQQNEQGQSIEIMHSDAPAAKSVPETPPALVPEKKPKTPDSSESLTDNGPPFWTAYLSMLDISRDLACPDLYKQCLSLLDKGDSAGDSNVSNHVSSEEEKIRAKSFSSDLISYFSLSNMDDVFQKALTLYKRQKDETKGGIPTARRSEEPTSSTLREKVDNTEAHISPKHTSQADISPTNFEGGAGSSGEKCSPPGDAEDEQSEDVDGVVHPEISKTCEASMPDSVECRLNSSRIHLSPESTH</sequence>
<feature type="compositionally biased region" description="Polar residues" evidence="1">
    <location>
        <begin position="720"/>
        <end position="739"/>
    </location>
</feature>
<dbReference type="AlphaFoldDB" id="A0AAV9AV42"/>
<feature type="compositionally biased region" description="Basic and acidic residues" evidence="1">
    <location>
        <begin position="506"/>
        <end position="529"/>
    </location>
</feature>
<feature type="compositionally biased region" description="Polar residues" evidence="1">
    <location>
        <begin position="672"/>
        <end position="686"/>
    </location>
</feature>
<dbReference type="Proteomes" id="UP001179952">
    <property type="component" value="Unassembled WGS sequence"/>
</dbReference>
<feature type="region of interest" description="Disordered" evidence="1">
    <location>
        <begin position="1072"/>
        <end position="1180"/>
    </location>
</feature>
<dbReference type="PANTHER" id="PTHR34837">
    <property type="entry name" value="OS05G0595500 PROTEIN"/>
    <property type="match status" value="1"/>
</dbReference>
<keyword evidence="3" id="KW-1185">Reference proteome</keyword>
<reference evidence="2" key="1">
    <citation type="journal article" date="2023" name="Nat. Commun.">
        <title>Diploid and tetraploid genomes of Acorus and the evolution of monocots.</title>
        <authorList>
            <person name="Ma L."/>
            <person name="Liu K.W."/>
            <person name="Li Z."/>
            <person name="Hsiao Y.Y."/>
            <person name="Qi Y."/>
            <person name="Fu T."/>
            <person name="Tang G.D."/>
            <person name="Zhang D."/>
            <person name="Sun W.H."/>
            <person name="Liu D.K."/>
            <person name="Li Y."/>
            <person name="Chen G.Z."/>
            <person name="Liu X.D."/>
            <person name="Liao X.Y."/>
            <person name="Jiang Y.T."/>
            <person name="Yu X."/>
            <person name="Hao Y."/>
            <person name="Huang J."/>
            <person name="Zhao X.W."/>
            <person name="Ke S."/>
            <person name="Chen Y.Y."/>
            <person name="Wu W.L."/>
            <person name="Hsu J.L."/>
            <person name="Lin Y.F."/>
            <person name="Huang M.D."/>
            <person name="Li C.Y."/>
            <person name="Huang L."/>
            <person name="Wang Z.W."/>
            <person name="Zhao X."/>
            <person name="Zhong W.Y."/>
            <person name="Peng D.H."/>
            <person name="Ahmad S."/>
            <person name="Lan S."/>
            <person name="Zhang J.S."/>
            <person name="Tsai W.C."/>
            <person name="Van de Peer Y."/>
            <person name="Liu Z.J."/>
        </authorList>
    </citation>
    <scope>NUCLEOTIDE SEQUENCE</scope>
    <source>
        <strain evidence="2">SCP</strain>
    </source>
</reference>
<feature type="compositionally biased region" description="Basic and acidic residues" evidence="1">
    <location>
        <begin position="1082"/>
        <end position="1100"/>
    </location>
</feature>
<feature type="compositionally biased region" description="Basic and acidic residues" evidence="1">
    <location>
        <begin position="126"/>
        <end position="188"/>
    </location>
</feature>
<gene>
    <name evidence="2" type="ORF">QJS04_geneDACA008195</name>
</gene>
<accession>A0AAV9AV42</accession>
<protein>
    <recommendedName>
        <fullName evidence="4">Zinc finger CCCH domain-containing protein 13-like</fullName>
    </recommendedName>
</protein>
<feature type="compositionally biased region" description="Basic and acidic residues" evidence="1">
    <location>
        <begin position="98"/>
        <end position="117"/>
    </location>
</feature>
<feature type="compositionally biased region" description="Polar residues" evidence="1">
    <location>
        <begin position="1106"/>
        <end position="1117"/>
    </location>
</feature>
<feature type="compositionally biased region" description="Basic and acidic residues" evidence="1">
    <location>
        <begin position="600"/>
        <end position="611"/>
    </location>
</feature>
<reference evidence="2" key="2">
    <citation type="submission" date="2023-06" db="EMBL/GenBank/DDBJ databases">
        <authorList>
            <person name="Ma L."/>
            <person name="Liu K.-W."/>
            <person name="Li Z."/>
            <person name="Hsiao Y.-Y."/>
            <person name="Qi Y."/>
            <person name="Fu T."/>
            <person name="Tang G."/>
            <person name="Zhang D."/>
            <person name="Sun W.-H."/>
            <person name="Liu D.-K."/>
            <person name="Li Y."/>
            <person name="Chen G.-Z."/>
            <person name="Liu X.-D."/>
            <person name="Liao X.-Y."/>
            <person name="Jiang Y.-T."/>
            <person name="Yu X."/>
            <person name="Hao Y."/>
            <person name="Huang J."/>
            <person name="Zhao X.-W."/>
            <person name="Ke S."/>
            <person name="Chen Y.-Y."/>
            <person name="Wu W.-L."/>
            <person name="Hsu J.-L."/>
            <person name="Lin Y.-F."/>
            <person name="Huang M.-D."/>
            <person name="Li C.-Y."/>
            <person name="Huang L."/>
            <person name="Wang Z.-W."/>
            <person name="Zhao X."/>
            <person name="Zhong W.-Y."/>
            <person name="Peng D.-H."/>
            <person name="Ahmad S."/>
            <person name="Lan S."/>
            <person name="Zhang J.-S."/>
            <person name="Tsai W.-C."/>
            <person name="Van De Peer Y."/>
            <person name="Liu Z.-J."/>
        </authorList>
    </citation>
    <scope>NUCLEOTIDE SEQUENCE</scope>
    <source>
        <strain evidence="2">SCP</strain>
        <tissue evidence="2">Leaves</tissue>
    </source>
</reference>
<name>A0AAV9AV42_ACOGR</name>
<feature type="compositionally biased region" description="Polar residues" evidence="1">
    <location>
        <begin position="575"/>
        <end position="586"/>
    </location>
</feature>
<evidence type="ECO:0008006" key="4">
    <source>
        <dbReference type="Google" id="ProtNLM"/>
    </source>
</evidence>
<feature type="region of interest" description="Disordered" evidence="1">
    <location>
        <begin position="560"/>
        <end position="805"/>
    </location>
</feature>
<organism evidence="2 3">
    <name type="scientific">Acorus gramineus</name>
    <name type="common">Dwarf sweet flag</name>
    <dbReference type="NCBI Taxonomy" id="55184"/>
    <lineage>
        <taxon>Eukaryota</taxon>
        <taxon>Viridiplantae</taxon>
        <taxon>Streptophyta</taxon>
        <taxon>Embryophyta</taxon>
        <taxon>Tracheophyta</taxon>
        <taxon>Spermatophyta</taxon>
        <taxon>Magnoliopsida</taxon>
        <taxon>Liliopsida</taxon>
        <taxon>Acoraceae</taxon>
        <taxon>Acorus</taxon>
    </lineage>
</organism>
<feature type="compositionally biased region" description="Polar residues" evidence="1">
    <location>
        <begin position="1167"/>
        <end position="1180"/>
    </location>
</feature>
<feature type="compositionally biased region" description="Basic and acidic residues" evidence="1">
    <location>
        <begin position="560"/>
        <end position="574"/>
    </location>
</feature>
<feature type="compositionally biased region" description="Basic residues" evidence="1">
    <location>
        <begin position="1"/>
        <end position="16"/>
    </location>
</feature>
<dbReference type="PANTHER" id="PTHR34837:SF1">
    <property type="entry name" value="LOW PROTEIN: ZINC FINGER CCCH DOMAIN PROTEIN"/>
    <property type="match status" value="1"/>
</dbReference>
<feature type="compositionally biased region" description="Acidic residues" evidence="1">
    <location>
        <begin position="1134"/>
        <end position="1144"/>
    </location>
</feature>
<proteinExistence type="predicted"/>
<feature type="compositionally biased region" description="Low complexity" evidence="1">
    <location>
        <begin position="657"/>
        <end position="666"/>
    </location>
</feature>
<evidence type="ECO:0000313" key="2">
    <source>
        <dbReference type="EMBL" id="KAK1267895.1"/>
    </source>
</evidence>
<feature type="compositionally biased region" description="Basic and acidic residues" evidence="1">
    <location>
        <begin position="26"/>
        <end position="38"/>
    </location>
</feature>
<evidence type="ECO:0000256" key="1">
    <source>
        <dbReference type="SAM" id="MobiDB-lite"/>
    </source>
</evidence>
<feature type="compositionally biased region" description="Basic and acidic residues" evidence="1">
    <location>
        <begin position="197"/>
        <end position="215"/>
    </location>
</feature>
<comment type="caution">
    <text evidence="2">The sequence shown here is derived from an EMBL/GenBank/DDBJ whole genome shotgun (WGS) entry which is preliminary data.</text>
</comment>
<feature type="region of interest" description="Disordered" evidence="1">
    <location>
        <begin position="1"/>
        <end position="529"/>
    </location>
</feature>